<name>A0A8J3II29_9CHLR</name>
<keyword evidence="3" id="KW-1185">Reference proteome</keyword>
<evidence type="ECO:0000313" key="2">
    <source>
        <dbReference type="EMBL" id="GHO89991.1"/>
    </source>
</evidence>
<dbReference type="SUPFAM" id="SSF50998">
    <property type="entry name" value="Quinoprotein alcohol dehydrogenase-like"/>
    <property type="match status" value="1"/>
</dbReference>
<sequence length="166" mass="19055">MLLVEKHLYVAAGSVYALDKETGRQLWQRQIPLVTVLFTQEQIATSLFWKEGRLYVETDAQRLLRLDPQTGTILWEYAEAEAEISPAFSERGDVIYVLTRQQIGTSAYEVTALSAEKRRLLWQQRFVLPAQWDHMQAPTVQEELLLVPLGEVVMVLRTTDGHRLAT</sequence>
<dbReference type="Gene3D" id="2.130.10.10">
    <property type="entry name" value="YVTN repeat-like/Quinoprotein amine dehydrogenase"/>
    <property type="match status" value="1"/>
</dbReference>
<accession>A0A8J3II29</accession>
<reference evidence="2" key="1">
    <citation type="submission" date="2020-10" db="EMBL/GenBank/DDBJ databases">
        <title>Taxonomic study of unclassified bacteria belonging to the class Ktedonobacteria.</title>
        <authorList>
            <person name="Yabe S."/>
            <person name="Wang C.M."/>
            <person name="Zheng Y."/>
            <person name="Sakai Y."/>
            <person name="Cavaletti L."/>
            <person name="Monciardini P."/>
            <person name="Donadio S."/>
        </authorList>
    </citation>
    <scope>NUCLEOTIDE SEQUENCE</scope>
    <source>
        <strain evidence="2">ID150040</strain>
    </source>
</reference>
<proteinExistence type="predicted"/>
<dbReference type="InterPro" id="IPR002372">
    <property type="entry name" value="PQQ_rpt_dom"/>
</dbReference>
<comment type="caution">
    <text evidence="2">The sequence shown here is derived from an EMBL/GenBank/DDBJ whole genome shotgun (WGS) entry which is preliminary data.</text>
</comment>
<evidence type="ECO:0000313" key="3">
    <source>
        <dbReference type="Proteomes" id="UP000597444"/>
    </source>
</evidence>
<dbReference type="SMART" id="SM00564">
    <property type="entry name" value="PQQ"/>
    <property type="match status" value="3"/>
</dbReference>
<dbReference type="PANTHER" id="PTHR34512:SF30">
    <property type="entry name" value="OUTER MEMBRANE PROTEIN ASSEMBLY FACTOR BAMB"/>
    <property type="match status" value="1"/>
</dbReference>
<dbReference type="Pfam" id="PF13360">
    <property type="entry name" value="PQQ_2"/>
    <property type="match status" value="1"/>
</dbReference>
<evidence type="ECO:0000259" key="1">
    <source>
        <dbReference type="Pfam" id="PF13360"/>
    </source>
</evidence>
<dbReference type="PANTHER" id="PTHR34512">
    <property type="entry name" value="CELL SURFACE PROTEIN"/>
    <property type="match status" value="1"/>
</dbReference>
<dbReference type="InterPro" id="IPR018391">
    <property type="entry name" value="PQQ_b-propeller_rpt"/>
</dbReference>
<dbReference type="InterPro" id="IPR011047">
    <property type="entry name" value="Quinoprotein_ADH-like_sf"/>
</dbReference>
<dbReference type="InterPro" id="IPR015943">
    <property type="entry name" value="WD40/YVTN_repeat-like_dom_sf"/>
</dbReference>
<dbReference type="EMBL" id="BNJK01000001">
    <property type="protein sequence ID" value="GHO89991.1"/>
    <property type="molecule type" value="Genomic_DNA"/>
</dbReference>
<protein>
    <recommendedName>
        <fullName evidence="1">Pyrrolo-quinoline quinone repeat domain-containing protein</fullName>
    </recommendedName>
</protein>
<feature type="domain" description="Pyrrolo-quinoline quinone repeat" evidence="1">
    <location>
        <begin position="5"/>
        <end position="124"/>
    </location>
</feature>
<dbReference type="Proteomes" id="UP000597444">
    <property type="component" value="Unassembled WGS sequence"/>
</dbReference>
<organism evidence="2 3">
    <name type="scientific">Reticulibacter mediterranei</name>
    <dbReference type="NCBI Taxonomy" id="2778369"/>
    <lineage>
        <taxon>Bacteria</taxon>
        <taxon>Bacillati</taxon>
        <taxon>Chloroflexota</taxon>
        <taxon>Ktedonobacteria</taxon>
        <taxon>Ktedonobacterales</taxon>
        <taxon>Reticulibacteraceae</taxon>
        <taxon>Reticulibacter</taxon>
    </lineage>
</organism>
<dbReference type="AlphaFoldDB" id="A0A8J3II29"/>
<gene>
    <name evidence="2" type="ORF">KSF_000390</name>
</gene>